<evidence type="ECO:0000313" key="1">
    <source>
        <dbReference type="EMBL" id="CAG7723620.1"/>
    </source>
</evidence>
<dbReference type="AlphaFoldDB" id="A0A8J2P4C5"/>
<gene>
    <name evidence="1" type="ORF">AFUS01_LOCUS12697</name>
</gene>
<dbReference type="Proteomes" id="UP000708208">
    <property type="component" value="Unassembled WGS sequence"/>
</dbReference>
<accession>A0A8J2P4C5</accession>
<reference evidence="1" key="1">
    <citation type="submission" date="2021-06" db="EMBL/GenBank/DDBJ databases">
        <authorList>
            <person name="Hodson N. C."/>
            <person name="Mongue J. A."/>
            <person name="Jaron S. K."/>
        </authorList>
    </citation>
    <scope>NUCLEOTIDE SEQUENCE</scope>
</reference>
<comment type="caution">
    <text evidence="1">The sequence shown here is derived from an EMBL/GenBank/DDBJ whole genome shotgun (WGS) entry which is preliminary data.</text>
</comment>
<sequence>MSNKCSSEEKWEVLQELQEAKSNYKNLGTVSSLQLRIAYQITVGTITLKVFFEEVLPDENRDVYGDEDTSPINDPAKNLRFILDNEITADEVKHAKKCLPKRKGIGTDGIPNEGYVHLDPTTL</sequence>
<keyword evidence="2" id="KW-1185">Reference proteome</keyword>
<evidence type="ECO:0000313" key="2">
    <source>
        <dbReference type="Proteomes" id="UP000708208"/>
    </source>
</evidence>
<protein>
    <submittedName>
        <fullName evidence="1">Uncharacterized protein</fullName>
    </submittedName>
</protein>
<organism evidence="1 2">
    <name type="scientific">Allacma fusca</name>
    <dbReference type="NCBI Taxonomy" id="39272"/>
    <lineage>
        <taxon>Eukaryota</taxon>
        <taxon>Metazoa</taxon>
        <taxon>Ecdysozoa</taxon>
        <taxon>Arthropoda</taxon>
        <taxon>Hexapoda</taxon>
        <taxon>Collembola</taxon>
        <taxon>Symphypleona</taxon>
        <taxon>Sminthuridae</taxon>
        <taxon>Allacma</taxon>
    </lineage>
</organism>
<name>A0A8J2P4C5_9HEXA</name>
<proteinExistence type="predicted"/>
<dbReference type="OrthoDB" id="418748at2759"/>
<dbReference type="EMBL" id="CAJVCH010101022">
    <property type="protein sequence ID" value="CAG7723620.1"/>
    <property type="molecule type" value="Genomic_DNA"/>
</dbReference>